<dbReference type="InterPro" id="IPR050249">
    <property type="entry name" value="Pseudomonas-type_ThrB"/>
</dbReference>
<sequence length="337" mass="38491">MIPQEILSAYDIGPVKSVKPISVGLIHQTYQVRAAKETFVFQRLHPILASDASGKDFFVVTAFLNDQGFPAPKCVRSKKRKVLTKDSNGCKWRVQTFLSGKTFTTLRDAKKAREAGMMFGRFHKTLAYLKYDFESKKILHETEKIFASFVSTMKKNWTNPLLDDVAEDVAFLANEMHKVLWPASLPLRAIHGDPKISNLLFDANGKACGIVDLDTCNRRPLLVETGDMFRSWCGHEEDDPKNMFRLDIFKAGWSGYAKASEGFISTRERKLVPLSIATITLELASRFLTDYFTDSYFGWDPKRYPSRRAHNLARARGQLALYRDVWKKMEKMKKIVA</sequence>
<dbReference type="InterPro" id="IPR011009">
    <property type="entry name" value="Kinase-like_dom_sf"/>
</dbReference>
<dbReference type="PANTHER" id="PTHR21064:SF5">
    <property type="entry name" value="SLR1880 PROTEIN"/>
    <property type="match status" value="1"/>
</dbReference>
<dbReference type="Gene3D" id="3.30.200.20">
    <property type="entry name" value="Phosphorylase Kinase, domain 1"/>
    <property type="match status" value="1"/>
</dbReference>
<protein>
    <recommendedName>
        <fullName evidence="1">Aminoglycoside phosphotransferase domain-containing protein</fullName>
    </recommendedName>
</protein>
<gene>
    <name evidence="2" type="ORF">A2304_02750</name>
</gene>
<dbReference type="Proteomes" id="UP000176501">
    <property type="component" value="Unassembled WGS sequence"/>
</dbReference>
<name>A0A1F7W8E1_9BACT</name>
<evidence type="ECO:0000259" key="1">
    <source>
        <dbReference type="Pfam" id="PF01636"/>
    </source>
</evidence>
<dbReference type="Pfam" id="PF01636">
    <property type="entry name" value="APH"/>
    <property type="match status" value="1"/>
</dbReference>
<dbReference type="AlphaFoldDB" id="A0A1F7W8E1"/>
<dbReference type="InterPro" id="IPR002575">
    <property type="entry name" value="Aminoglycoside_PTrfase"/>
</dbReference>
<proteinExistence type="predicted"/>
<dbReference type="SUPFAM" id="SSF56112">
    <property type="entry name" value="Protein kinase-like (PK-like)"/>
    <property type="match status" value="1"/>
</dbReference>
<dbReference type="Gene3D" id="3.90.1200.10">
    <property type="match status" value="1"/>
</dbReference>
<comment type="caution">
    <text evidence="2">The sequence shown here is derived from an EMBL/GenBank/DDBJ whole genome shotgun (WGS) entry which is preliminary data.</text>
</comment>
<dbReference type="EMBL" id="MGFE01000011">
    <property type="protein sequence ID" value="OGL99040.1"/>
    <property type="molecule type" value="Genomic_DNA"/>
</dbReference>
<accession>A0A1F7W8E1</accession>
<reference evidence="2 3" key="1">
    <citation type="journal article" date="2016" name="Nat. Commun.">
        <title>Thousands of microbial genomes shed light on interconnected biogeochemical processes in an aquifer system.</title>
        <authorList>
            <person name="Anantharaman K."/>
            <person name="Brown C.T."/>
            <person name="Hug L.A."/>
            <person name="Sharon I."/>
            <person name="Castelle C.J."/>
            <person name="Probst A.J."/>
            <person name="Thomas B.C."/>
            <person name="Singh A."/>
            <person name="Wilkins M.J."/>
            <person name="Karaoz U."/>
            <person name="Brodie E.L."/>
            <person name="Williams K.H."/>
            <person name="Hubbard S.S."/>
            <person name="Banfield J.F."/>
        </authorList>
    </citation>
    <scope>NUCLEOTIDE SEQUENCE [LARGE SCALE GENOMIC DNA]</scope>
</reference>
<evidence type="ECO:0000313" key="3">
    <source>
        <dbReference type="Proteomes" id="UP000176501"/>
    </source>
</evidence>
<dbReference type="PANTHER" id="PTHR21064">
    <property type="entry name" value="AMINOGLYCOSIDE PHOSPHOTRANSFERASE DOMAIN-CONTAINING PROTEIN-RELATED"/>
    <property type="match status" value="1"/>
</dbReference>
<organism evidence="2 3">
    <name type="scientific">Candidatus Uhrbacteria bacterium RIFOXYB2_FULL_57_15</name>
    <dbReference type="NCBI Taxonomy" id="1802422"/>
    <lineage>
        <taxon>Bacteria</taxon>
        <taxon>Candidatus Uhriibacteriota</taxon>
    </lineage>
</organism>
<evidence type="ECO:0000313" key="2">
    <source>
        <dbReference type="EMBL" id="OGL99040.1"/>
    </source>
</evidence>
<feature type="domain" description="Aminoglycoside phosphotransferase" evidence="1">
    <location>
        <begin position="18"/>
        <end position="241"/>
    </location>
</feature>